<dbReference type="NCBIfam" id="TIGR01549">
    <property type="entry name" value="HAD-SF-IA-v1"/>
    <property type="match status" value="1"/>
</dbReference>
<name>A0A1M5T3R7_9EURY</name>
<sequence>MPTAIWFDLDGTLLPFPEYDSVISRACETAGVDAVDAFTAEYNDAFFERLDALDPEPYRRAAATALASIDADTTPDTFVTALRAAEYDAMPAPDAVRETLAELSDTAGYRVGVCTNGVGDWQREKLEHAGLADLIDATVVSYEAGAHKPDPAPFERAESALSGDRRVMIGDSEDADVAGARDCGWEAVHVTGPAAVPDAVASVR</sequence>
<dbReference type="Gene3D" id="1.20.120.710">
    <property type="entry name" value="Haloacid dehalogenase hydrolase-like domain"/>
    <property type="match status" value="1"/>
</dbReference>
<evidence type="ECO:0000313" key="7">
    <source>
        <dbReference type="Proteomes" id="UP000184357"/>
    </source>
</evidence>
<evidence type="ECO:0000256" key="4">
    <source>
        <dbReference type="ARBA" id="ARBA00022801"/>
    </source>
</evidence>
<dbReference type="Gene3D" id="3.40.50.1000">
    <property type="entry name" value="HAD superfamily/HAD-like"/>
    <property type="match status" value="1"/>
</dbReference>
<dbReference type="InterPro" id="IPR036412">
    <property type="entry name" value="HAD-like_sf"/>
</dbReference>
<dbReference type="STRING" id="43928.SAMN05443636_2628"/>
<dbReference type="InterPro" id="IPR023214">
    <property type="entry name" value="HAD_sf"/>
</dbReference>
<evidence type="ECO:0000256" key="5">
    <source>
        <dbReference type="ARBA" id="ARBA00022842"/>
    </source>
</evidence>
<dbReference type="PANTHER" id="PTHR46470">
    <property type="entry name" value="N-ACYLNEURAMINATE-9-PHOSPHATASE"/>
    <property type="match status" value="1"/>
</dbReference>
<dbReference type="RefSeq" id="WP_073310300.1">
    <property type="nucleotide sequence ID" value="NZ_FQWV01000007.1"/>
</dbReference>
<evidence type="ECO:0000256" key="3">
    <source>
        <dbReference type="ARBA" id="ARBA00022723"/>
    </source>
</evidence>
<proteinExistence type="inferred from homology"/>
<keyword evidence="3" id="KW-0479">Metal-binding</keyword>
<comment type="cofactor">
    <cofactor evidence="1">
        <name>Mg(2+)</name>
        <dbReference type="ChEBI" id="CHEBI:18420"/>
    </cofactor>
</comment>
<dbReference type="GO" id="GO:0046872">
    <property type="term" value="F:metal ion binding"/>
    <property type="evidence" value="ECO:0007669"/>
    <property type="project" value="UniProtKB-KW"/>
</dbReference>
<dbReference type="AlphaFoldDB" id="A0A1M5T3R7"/>
<dbReference type="EMBL" id="FQWV01000007">
    <property type="protein sequence ID" value="SHH45409.1"/>
    <property type="molecule type" value="Genomic_DNA"/>
</dbReference>
<evidence type="ECO:0000313" key="6">
    <source>
        <dbReference type="EMBL" id="SHH45409.1"/>
    </source>
</evidence>
<protein>
    <submittedName>
        <fullName evidence="6">Putative hydrolase of the HAD superfamily</fullName>
    </submittedName>
</protein>
<gene>
    <name evidence="6" type="ORF">SAMN05443636_2628</name>
</gene>
<comment type="similarity">
    <text evidence="2">Belongs to the HAD-like hydrolase superfamily.</text>
</comment>
<evidence type="ECO:0000256" key="1">
    <source>
        <dbReference type="ARBA" id="ARBA00001946"/>
    </source>
</evidence>
<dbReference type="InterPro" id="IPR006439">
    <property type="entry name" value="HAD-SF_hydro_IA"/>
</dbReference>
<reference evidence="6 7" key="1">
    <citation type="submission" date="2016-11" db="EMBL/GenBank/DDBJ databases">
        <authorList>
            <person name="Jaros S."/>
            <person name="Januszkiewicz K."/>
            <person name="Wedrychowicz H."/>
        </authorList>
    </citation>
    <scope>NUCLEOTIDE SEQUENCE [LARGE SCALE GENOMIC DNA]</scope>
    <source>
        <strain evidence="6 7">DSM 9297</strain>
    </source>
</reference>
<dbReference type="GO" id="GO:0016791">
    <property type="term" value="F:phosphatase activity"/>
    <property type="evidence" value="ECO:0007669"/>
    <property type="project" value="TreeGrafter"/>
</dbReference>
<keyword evidence="7" id="KW-1185">Reference proteome</keyword>
<dbReference type="PANTHER" id="PTHR46470:SF2">
    <property type="entry name" value="GLYCERALDEHYDE 3-PHOSPHATE PHOSPHATASE"/>
    <property type="match status" value="1"/>
</dbReference>
<dbReference type="Pfam" id="PF00702">
    <property type="entry name" value="Hydrolase"/>
    <property type="match status" value="1"/>
</dbReference>
<dbReference type="OrthoDB" id="131325at2157"/>
<keyword evidence="5" id="KW-0460">Magnesium</keyword>
<dbReference type="Proteomes" id="UP000184357">
    <property type="component" value="Unassembled WGS sequence"/>
</dbReference>
<accession>A0A1M5T3R7</accession>
<keyword evidence="4 6" id="KW-0378">Hydrolase</keyword>
<dbReference type="SFLD" id="SFLDG01129">
    <property type="entry name" value="C1.5:_HAD__Beta-PGM__Phosphata"/>
    <property type="match status" value="1"/>
</dbReference>
<dbReference type="InterPro" id="IPR051400">
    <property type="entry name" value="HAD-like_hydrolase"/>
</dbReference>
<dbReference type="GO" id="GO:0044281">
    <property type="term" value="P:small molecule metabolic process"/>
    <property type="evidence" value="ECO:0007669"/>
    <property type="project" value="UniProtKB-ARBA"/>
</dbReference>
<dbReference type="SFLD" id="SFLDS00003">
    <property type="entry name" value="Haloacid_Dehalogenase"/>
    <property type="match status" value="1"/>
</dbReference>
<evidence type="ECO:0000256" key="2">
    <source>
        <dbReference type="ARBA" id="ARBA00007958"/>
    </source>
</evidence>
<dbReference type="SUPFAM" id="SSF56784">
    <property type="entry name" value="HAD-like"/>
    <property type="match status" value="1"/>
</dbReference>
<organism evidence="6 7">
    <name type="scientific">Halobaculum gomorrense</name>
    <dbReference type="NCBI Taxonomy" id="43928"/>
    <lineage>
        <taxon>Archaea</taxon>
        <taxon>Methanobacteriati</taxon>
        <taxon>Methanobacteriota</taxon>
        <taxon>Stenosarchaea group</taxon>
        <taxon>Halobacteria</taxon>
        <taxon>Halobacteriales</taxon>
        <taxon>Haloferacaceae</taxon>
        <taxon>Halobaculum</taxon>
    </lineage>
</organism>